<proteinExistence type="predicted"/>
<dbReference type="PROSITE" id="PS51257">
    <property type="entry name" value="PROKAR_LIPOPROTEIN"/>
    <property type="match status" value="1"/>
</dbReference>
<protein>
    <recommendedName>
        <fullName evidence="2">Lipoprotein</fullName>
    </recommendedName>
</protein>
<evidence type="ECO:0008006" key="2">
    <source>
        <dbReference type="Google" id="ProtNLM"/>
    </source>
</evidence>
<dbReference type="AlphaFoldDB" id="A0A1W1CUG0"/>
<accession>A0A1W1CUG0</accession>
<sequence>MQKNGLTRKLCVWLAALFLLTACDDSKPIVTIYHKEITQTPLPCMKLTVFPEEKDLSDTLMKLYPFKNDCPLVLSVSYKSSIHCNSGYNACRQALGNFPTSYLKMELRRGLGLQYSYYIDLKSKPDEADVQKGFERMEKDLKIGK</sequence>
<evidence type="ECO:0000313" key="1">
    <source>
        <dbReference type="EMBL" id="SFV69466.1"/>
    </source>
</evidence>
<name>A0A1W1CUG0_9ZZZZ</name>
<organism evidence="1">
    <name type="scientific">hydrothermal vent metagenome</name>
    <dbReference type="NCBI Taxonomy" id="652676"/>
    <lineage>
        <taxon>unclassified sequences</taxon>
        <taxon>metagenomes</taxon>
        <taxon>ecological metagenomes</taxon>
    </lineage>
</organism>
<reference evidence="1" key="1">
    <citation type="submission" date="2016-10" db="EMBL/GenBank/DDBJ databases">
        <authorList>
            <person name="de Groot N.N."/>
        </authorList>
    </citation>
    <scope>NUCLEOTIDE SEQUENCE</scope>
</reference>
<gene>
    <name evidence="1" type="ORF">MNB_SV-10-178</name>
</gene>
<dbReference type="EMBL" id="FPHL01000058">
    <property type="protein sequence ID" value="SFV69466.1"/>
    <property type="molecule type" value="Genomic_DNA"/>
</dbReference>